<organism evidence="5 7">
    <name type="scientific">Ardenticatena maritima</name>
    <dbReference type="NCBI Taxonomy" id="872965"/>
    <lineage>
        <taxon>Bacteria</taxon>
        <taxon>Bacillati</taxon>
        <taxon>Chloroflexota</taxon>
        <taxon>Ardenticatenia</taxon>
        <taxon>Ardenticatenales</taxon>
        <taxon>Ardenticatenaceae</taxon>
        <taxon>Ardenticatena</taxon>
    </lineage>
</organism>
<dbReference type="InterPro" id="IPR002869">
    <property type="entry name" value="Pyrv_flavodox_OxRed_cen"/>
</dbReference>
<name>A0A0M9UC04_9CHLR</name>
<reference evidence="5" key="1">
    <citation type="journal article" date="2015" name="Genome Announc.">
        <title>Draft Genome Sequence of a Heterotrophic Facultative Anaerobic Thermophilic Bacterium, Ardenticatena maritima Strain 110ST.</title>
        <authorList>
            <person name="Kawaichi S."/>
            <person name="Yoshida T."/>
            <person name="Sako Y."/>
            <person name="Nakamura R."/>
        </authorList>
    </citation>
    <scope>NUCLEOTIDE SEQUENCE [LARGE SCALE GENOMIC DNA]</scope>
    <source>
        <strain evidence="5">110S</strain>
    </source>
</reference>
<dbReference type="Gene3D" id="3.40.920.10">
    <property type="entry name" value="Pyruvate-ferredoxin oxidoreductase, PFOR, domain III"/>
    <property type="match status" value="1"/>
</dbReference>
<keyword evidence="7" id="KW-1185">Reference proteome</keyword>
<reference evidence="7" key="3">
    <citation type="submission" date="2015-08" db="EMBL/GenBank/DDBJ databases">
        <title>Draft Genome Sequence of a Heterotrophic Facultative Anaerobic Bacterium Ardenticatena maritima Strain 110S.</title>
        <authorList>
            <person name="Kawaichi S."/>
            <person name="Yoshida T."/>
            <person name="Sako Y."/>
            <person name="Nakamura R."/>
        </authorList>
    </citation>
    <scope>NUCLEOTIDE SEQUENCE [LARGE SCALE GENOMIC DNA]</scope>
    <source>
        <strain evidence="7">110S</strain>
    </source>
</reference>
<sequence length="648" mass="71667">MAAVERKELAWRVGGPQGSGVDTAAKMFSYACMYGGLFVFGRREYYSNIMGRHSFYDVRVSHRRLTSHRETVDLLATFEAESLARHAVNVVPGGAIVYNVADADVPFDRITYLDKRYADDLAAYLAERDLPPTTAGLLEDARRRGVQVFAFPYDEIMERLAEQRGIHKSVAQRTINTIAVAISVAMLEFDETTVVKALEKSFPGRQKIIDLNVAAAETTYEYVRSEYDLSKFMFRLDRRETDERYILVNGNQAGALGKLAGGLTMQTYYPISPATDESVYLEGHNHFPLRNGGEGAAIVVQTEDELSAITMAAGAALAGARAATATSGPGFALMVEALGWVGTVEVPVVITDYQRGSPSTGMPTRTEQGDLLFAVHAGHGEFPRIVLASGDVEETFYDAAQALSYAEKYQVPVIHLLDKNLASNSVSLPAFDTSKIKIERDLRYNPEEKQHEGTFPRFAVTESGISPRAVLGQPGGEHWVTGGEHTVHGRVTEDVTIREQQMEKRMRKLETIRKDLTPEEKVKVYGNPDAAFTIISWGSTKGSILEAIERLAKEGIEARFIQVRVLYPFPSEVLGELLATAKPLVDVELNYSGQLARLMREQMGRDVDHLVVKYNGRPIAGHVLADVLRGIHNGDITDARYVIRNPFE</sequence>
<dbReference type="PATRIC" id="fig|872965.6.peg.1087"/>
<evidence type="ECO:0000313" key="5">
    <source>
        <dbReference type="EMBL" id="GAP62418.1"/>
    </source>
</evidence>
<dbReference type="NCBIfam" id="TIGR03710">
    <property type="entry name" value="OAFO_sf"/>
    <property type="match status" value="1"/>
</dbReference>
<reference evidence="6 8" key="2">
    <citation type="submission" date="2015-07" db="EMBL/GenBank/DDBJ databases">
        <title>Whole genome sequence of Ardenticatena maritima DSM 23922.</title>
        <authorList>
            <person name="Hemp J."/>
            <person name="Ward L.M."/>
            <person name="Pace L.A."/>
            <person name="Fischer W.W."/>
        </authorList>
    </citation>
    <scope>NUCLEOTIDE SEQUENCE [LARGE SCALE GENOMIC DNA]</scope>
    <source>
        <strain evidence="6 8">110S</strain>
    </source>
</reference>
<dbReference type="EC" id="1.2.7.3" evidence="5"/>
<evidence type="ECO:0000259" key="4">
    <source>
        <dbReference type="Pfam" id="PF17147"/>
    </source>
</evidence>
<dbReference type="GO" id="GO:0006979">
    <property type="term" value="P:response to oxidative stress"/>
    <property type="evidence" value="ECO:0007669"/>
    <property type="project" value="TreeGrafter"/>
</dbReference>
<dbReference type="InterPro" id="IPR019752">
    <property type="entry name" value="Pyrv/ketoisovalerate_OxRed_cat"/>
</dbReference>
<accession>A0A0M9UC04</accession>
<keyword evidence="1 5" id="KW-0560">Oxidoreductase</keyword>
<dbReference type="FunFam" id="3.40.50.920:FF:000009">
    <property type="entry name" value="2-oxoglutarate ferredoxin oxidoreductase subunit alpha"/>
    <property type="match status" value="1"/>
</dbReference>
<dbReference type="STRING" id="872965.SE16_05310"/>
<dbReference type="Gene3D" id="3.40.50.920">
    <property type="match status" value="1"/>
</dbReference>
<dbReference type="CDD" id="cd07034">
    <property type="entry name" value="TPP_PYR_PFOR_IOR-alpha_like"/>
    <property type="match status" value="1"/>
</dbReference>
<dbReference type="Proteomes" id="UP000037784">
    <property type="component" value="Unassembled WGS sequence"/>
</dbReference>
<dbReference type="EMBL" id="BBZA01000056">
    <property type="protein sequence ID" value="GAP62418.1"/>
    <property type="molecule type" value="Genomic_DNA"/>
</dbReference>
<evidence type="ECO:0000313" key="7">
    <source>
        <dbReference type="Proteomes" id="UP000037784"/>
    </source>
</evidence>
<dbReference type="Proteomes" id="UP000050502">
    <property type="component" value="Unassembled WGS sequence"/>
</dbReference>
<dbReference type="InterPro" id="IPR009014">
    <property type="entry name" value="Transketo_C/PFOR_II"/>
</dbReference>
<dbReference type="PANTHER" id="PTHR32154:SF16">
    <property type="entry name" value="PYRUVATE FLAVODOXIN_FERREDOXIN OXIDOREDUCTASE DOMAIN PROTEIN"/>
    <property type="match status" value="1"/>
</dbReference>
<feature type="domain" description="Pyruvate flavodoxin/ferredoxin oxidoreductase pyrimidine binding" evidence="3">
    <location>
        <begin position="258"/>
        <end position="503"/>
    </location>
</feature>
<dbReference type="InterPro" id="IPR022367">
    <property type="entry name" value="2-oxoacid/accept_OxRdtase_asu"/>
</dbReference>
<dbReference type="OrthoDB" id="9794954at2"/>
<dbReference type="EMBL" id="LGKN01000004">
    <property type="protein sequence ID" value="KPL88263.1"/>
    <property type="molecule type" value="Genomic_DNA"/>
</dbReference>
<evidence type="ECO:0000313" key="6">
    <source>
        <dbReference type="EMBL" id="KPL88263.1"/>
    </source>
</evidence>
<dbReference type="SUPFAM" id="SSF52518">
    <property type="entry name" value="Thiamin diphosphate-binding fold (THDP-binding)"/>
    <property type="match status" value="1"/>
</dbReference>
<evidence type="ECO:0000259" key="3">
    <source>
        <dbReference type="Pfam" id="PF01855"/>
    </source>
</evidence>
<dbReference type="Pfam" id="PF01855">
    <property type="entry name" value="POR_N"/>
    <property type="match status" value="1"/>
</dbReference>
<feature type="domain" description="Pyruvate:ferredoxin oxidoreductase core" evidence="4">
    <location>
        <begin position="530"/>
        <end position="617"/>
    </location>
</feature>
<dbReference type="InterPro" id="IPR033412">
    <property type="entry name" value="PFOR_II"/>
</dbReference>
<evidence type="ECO:0000313" key="8">
    <source>
        <dbReference type="Proteomes" id="UP000050502"/>
    </source>
</evidence>
<feature type="domain" description="Pyruvate/ketoisovalerate oxidoreductase catalytic" evidence="2">
    <location>
        <begin position="18"/>
        <end position="221"/>
    </location>
</feature>
<evidence type="ECO:0000259" key="2">
    <source>
        <dbReference type="Pfam" id="PF01558"/>
    </source>
</evidence>
<proteinExistence type="predicted"/>
<dbReference type="InterPro" id="IPR050722">
    <property type="entry name" value="Pyruvate:ferred/Flavod_OxRd"/>
</dbReference>
<dbReference type="PANTHER" id="PTHR32154">
    <property type="entry name" value="PYRUVATE-FLAVODOXIN OXIDOREDUCTASE-RELATED"/>
    <property type="match status" value="1"/>
</dbReference>
<gene>
    <name evidence="5" type="primary">korA</name>
    <name evidence="5" type="ORF">ARMA_0841</name>
    <name evidence="6" type="ORF">SE16_05310</name>
</gene>
<dbReference type="AlphaFoldDB" id="A0A0M9UC04"/>
<dbReference type="InterPro" id="IPR002880">
    <property type="entry name" value="Pyrv_Fd/Flavodoxin_OxRdtase_N"/>
</dbReference>
<evidence type="ECO:0000256" key="1">
    <source>
        <dbReference type="ARBA" id="ARBA00023002"/>
    </source>
</evidence>
<dbReference type="GO" id="GO:0047553">
    <property type="term" value="F:2-oxoglutarate synthase activity"/>
    <property type="evidence" value="ECO:0007669"/>
    <property type="project" value="UniProtKB-EC"/>
</dbReference>
<dbReference type="Gene3D" id="3.40.50.970">
    <property type="match status" value="1"/>
</dbReference>
<dbReference type="SUPFAM" id="SSF52922">
    <property type="entry name" value="TK C-terminal domain-like"/>
    <property type="match status" value="1"/>
</dbReference>
<dbReference type="InterPro" id="IPR029061">
    <property type="entry name" value="THDP-binding"/>
</dbReference>
<dbReference type="Pfam" id="PF17147">
    <property type="entry name" value="PFOR_II"/>
    <property type="match status" value="1"/>
</dbReference>
<dbReference type="RefSeq" id="WP_054492348.1">
    <property type="nucleotide sequence ID" value="NZ_BBZA01000056.1"/>
</dbReference>
<dbReference type="Pfam" id="PF01558">
    <property type="entry name" value="POR"/>
    <property type="match status" value="1"/>
</dbReference>
<comment type="caution">
    <text evidence="5">The sequence shown here is derived from an EMBL/GenBank/DDBJ whole genome shotgun (WGS) entry which is preliminary data.</text>
</comment>
<protein>
    <submittedName>
        <fullName evidence="5">2-oxoglutarate ferredoxin oxidoreductase subunit alpha</fullName>
        <ecNumber evidence="5">1.2.7.3</ecNumber>
    </submittedName>
</protein>
<dbReference type="SUPFAM" id="SSF53323">
    <property type="entry name" value="Pyruvate-ferredoxin oxidoreductase, PFOR, domain III"/>
    <property type="match status" value="1"/>
</dbReference>
<dbReference type="FunFam" id="3.40.50.970:FF:000022">
    <property type="entry name" value="2-oxoglutarate ferredoxin oxidoreductase alpha subunit"/>
    <property type="match status" value="1"/>
</dbReference>